<dbReference type="GO" id="GO:0005385">
    <property type="term" value="F:zinc ion transmembrane transporter activity"/>
    <property type="evidence" value="ECO:0007669"/>
    <property type="project" value="TreeGrafter"/>
</dbReference>
<sequence>MSALLASQISCMFLLLIGTLIFGISPVWVKKSLFRCDCNGDLCNKTCRAKKGKLITSFLIYFGGGVLLGTTLLHLLPESREAFEHHDEKDCNITGLNSTVLQSAEEKEEHSESFPMPEFIVCCGFFAVYLFEEIVHFYLGGHAHTPSENKAVRSFSRTSSCGQSGEFGAAGYSDPDSMQKSPPPPSHHDHHVQTPSFSITGFLTVAALSFHSLFEGFAVGLRSDALSTWIVFAAISVHKFVIAFVVGLEVLATGGNNKHVYSYMSVFSVMSPLGIFLAIITQSSLEESNPMTVSILNALATGTLLYVTFFEILQRDEHKDIATWVQLIATVSGFVTMAIIQLLSTLA</sequence>
<comment type="caution">
    <text evidence="7">The sequence shown here is derived from an EMBL/GenBank/DDBJ whole genome shotgun (WGS) entry which is preliminary data.</text>
</comment>
<feature type="transmembrane region" description="Helical" evidence="6">
    <location>
        <begin position="58"/>
        <end position="76"/>
    </location>
</feature>
<keyword evidence="2 6" id="KW-0812">Transmembrane</keyword>
<feature type="transmembrane region" description="Helical" evidence="6">
    <location>
        <begin position="260"/>
        <end position="280"/>
    </location>
</feature>
<evidence type="ECO:0000256" key="1">
    <source>
        <dbReference type="ARBA" id="ARBA00004141"/>
    </source>
</evidence>
<accession>A0AAV2AR69</accession>
<keyword evidence="8" id="KW-1185">Reference proteome</keyword>
<dbReference type="AlphaFoldDB" id="A0AAV2AR69"/>
<evidence type="ECO:0000256" key="6">
    <source>
        <dbReference type="SAM" id="Phobius"/>
    </source>
</evidence>
<keyword evidence="4 6" id="KW-0472">Membrane</keyword>
<feature type="transmembrane region" description="Helical" evidence="6">
    <location>
        <begin position="321"/>
        <end position="343"/>
    </location>
</feature>
<dbReference type="GO" id="GO:0005886">
    <property type="term" value="C:plasma membrane"/>
    <property type="evidence" value="ECO:0007669"/>
    <property type="project" value="TreeGrafter"/>
</dbReference>
<dbReference type="EMBL" id="CAXIEN010000205">
    <property type="protein sequence ID" value="CAL1286525.1"/>
    <property type="molecule type" value="Genomic_DNA"/>
</dbReference>
<feature type="transmembrane region" description="Helical" evidence="6">
    <location>
        <begin position="114"/>
        <end position="131"/>
    </location>
</feature>
<organism evidence="7 8">
    <name type="scientific">Larinioides sclopetarius</name>
    <dbReference type="NCBI Taxonomy" id="280406"/>
    <lineage>
        <taxon>Eukaryota</taxon>
        <taxon>Metazoa</taxon>
        <taxon>Ecdysozoa</taxon>
        <taxon>Arthropoda</taxon>
        <taxon>Chelicerata</taxon>
        <taxon>Arachnida</taxon>
        <taxon>Araneae</taxon>
        <taxon>Araneomorphae</taxon>
        <taxon>Entelegynae</taxon>
        <taxon>Araneoidea</taxon>
        <taxon>Araneidae</taxon>
        <taxon>Larinioides</taxon>
    </lineage>
</organism>
<proteinExistence type="predicted"/>
<dbReference type="Pfam" id="PF02535">
    <property type="entry name" value="Zip"/>
    <property type="match status" value="1"/>
</dbReference>
<evidence type="ECO:0000256" key="5">
    <source>
        <dbReference type="SAM" id="MobiDB-lite"/>
    </source>
</evidence>
<dbReference type="PANTHER" id="PTHR11040:SF203">
    <property type="entry name" value="FI18611P1-RELATED"/>
    <property type="match status" value="1"/>
</dbReference>
<keyword evidence="3 6" id="KW-1133">Transmembrane helix</keyword>
<feature type="transmembrane region" description="Helical" evidence="6">
    <location>
        <begin position="292"/>
        <end position="309"/>
    </location>
</feature>
<feature type="transmembrane region" description="Helical" evidence="6">
    <location>
        <begin position="6"/>
        <end position="29"/>
    </location>
</feature>
<dbReference type="PANTHER" id="PTHR11040">
    <property type="entry name" value="ZINC/IRON TRANSPORTER"/>
    <property type="match status" value="1"/>
</dbReference>
<evidence type="ECO:0000256" key="4">
    <source>
        <dbReference type="ARBA" id="ARBA00023136"/>
    </source>
</evidence>
<evidence type="ECO:0000256" key="3">
    <source>
        <dbReference type="ARBA" id="ARBA00022989"/>
    </source>
</evidence>
<dbReference type="InterPro" id="IPR003689">
    <property type="entry name" value="ZIP"/>
</dbReference>
<name>A0AAV2AR69_9ARAC</name>
<comment type="subcellular location">
    <subcellularLocation>
        <location evidence="1">Membrane</location>
        <topology evidence="1">Multi-pass membrane protein</topology>
    </subcellularLocation>
</comment>
<protein>
    <recommendedName>
        <fullName evidence="9">Zinc transporter ZIP1</fullName>
    </recommendedName>
</protein>
<feature type="region of interest" description="Disordered" evidence="5">
    <location>
        <begin position="172"/>
        <end position="192"/>
    </location>
</feature>
<reference evidence="7 8" key="1">
    <citation type="submission" date="2024-04" db="EMBL/GenBank/DDBJ databases">
        <authorList>
            <person name="Rising A."/>
            <person name="Reimegard J."/>
            <person name="Sonavane S."/>
            <person name="Akerstrom W."/>
            <person name="Nylinder S."/>
            <person name="Hedman E."/>
            <person name="Kallberg Y."/>
        </authorList>
    </citation>
    <scope>NUCLEOTIDE SEQUENCE [LARGE SCALE GENOMIC DNA]</scope>
</reference>
<evidence type="ECO:0000313" key="7">
    <source>
        <dbReference type="EMBL" id="CAL1286525.1"/>
    </source>
</evidence>
<dbReference type="Proteomes" id="UP001497382">
    <property type="component" value="Unassembled WGS sequence"/>
</dbReference>
<feature type="transmembrane region" description="Helical" evidence="6">
    <location>
        <begin position="196"/>
        <end position="214"/>
    </location>
</feature>
<evidence type="ECO:0008006" key="9">
    <source>
        <dbReference type="Google" id="ProtNLM"/>
    </source>
</evidence>
<evidence type="ECO:0000313" key="8">
    <source>
        <dbReference type="Proteomes" id="UP001497382"/>
    </source>
</evidence>
<gene>
    <name evidence="7" type="ORF">LARSCL_LOCUS14299</name>
</gene>
<feature type="transmembrane region" description="Helical" evidence="6">
    <location>
        <begin position="226"/>
        <end position="248"/>
    </location>
</feature>
<evidence type="ECO:0000256" key="2">
    <source>
        <dbReference type="ARBA" id="ARBA00022692"/>
    </source>
</evidence>